<comment type="caution">
    <text evidence="3">The sequence shown here is derived from an EMBL/GenBank/DDBJ whole genome shotgun (WGS) entry which is preliminary data.</text>
</comment>
<dbReference type="RefSeq" id="WP_371569897.1">
    <property type="nucleotide sequence ID" value="NZ_JASMRN010000006.1"/>
</dbReference>
<name>A0ABV4KFD2_9FLAO</name>
<sequence>MENFTNEVIDIAALPKYETVSLTYLNSKYTTVVGITILITFLIFGSGLGAVLYFNPELLVFSTQLLIGFAVFFAVFVTLCFISLRKKAYAFREHDVIYQHGIIATNTIVIPYNRVQHVALNEGFVARIFGLARIDIFTAGGSSSDIAIPGIALEQAEDIKQLLMGKIQKKL</sequence>
<dbReference type="EMBL" id="JASMRN010000006">
    <property type="protein sequence ID" value="MEZ7515461.1"/>
    <property type="molecule type" value="Genomic_DNA"/>
</dbReference>
<keyword evidence="1" id="KW-0812">Transmembrane</keyword>
<accession>A0ABV4KFD2</accession>
<feature type="domain" description="YdbS-like PH" evidence="2">
    <location>
        <begin position="87"/>
        <end position="162"/>
    </location>
</feature>
<keyword evidence="1" id="KW-1133">Transmembrane helix</keyword>
<dbReference type="Proteomes" id="UP001568894">
    <property type="component" value="Unassembled WGS sequence"/>
</dbReference>
<organism evidence="3 4">
    <name type="scientific">Flavobacterium frigidarium</name>
    <dbReference type="NCBI Taxonomy" id="99286"/>
    <lineage>
        <taxon>Bacteria</taxon>
        <taxon>Pseudomonadati</taxon>
        <taxon>Bacteroidota</taxon>
        <taxon>Flavobacteriia</taxon>
        <taxon>Flavobacteriales</taxon>
        <taxon>Flavobacteriaceae</taxon>
        <taxon>Flavobacterium</taxon>
    </lineage>
</organism>
<gene>
    <name evidence="3" type="ORF">QO192_09245</name>
</gene>
<evidence type="ECO:0000313" key="3">
    <source>
        <dbReference type="EMBL" id="MEZ7515461.1"/>
    </source>
</evidence>
<feature type="transmembrane region" description="Helical" evidence="1">
    <location>
        <begin position="66"/>
        <end position="84"/>
    </location>
</feature>
<feature type="transmembrane region" description="Helical" evidence="1">
    <location>
        <begin position="32"/>
        <end position="54"/>
    </location>
</feature>
<keyword evidence="4" id="KW-1185">Reference proteome</keyword>
<evidence type="ECO:0000259" key="2">
    <source>
        <dbReference type="Pfam" id="PF03703"/>
    </source>
</evidence>
<dbReference type="PANTHER" id="PTHR34473:SF2">
    <property type="entry name" value="UPF0699 TRANSMEMBRANE PROTEIN YDBT"/>
    <property type="match status" value="1"/>
</dbReference>
<proteinExistence type="predicted"/>
<reference evidence="3 4" key="1">
    <citation type="submission" date="2023-05" db="EMBL/GenBank/DDBJ databases">
        <title>Adaptations of aquatic viruses from atmosphere-close ecosystems of the Central Arctic Ocean.</title>
        <authorList>
            <person name="Rahlff J."/>
            <person name="Holmfeldt K."/>
        </authorList>
    </citation>
    <scope>NUCLEOTIDE SEQUENCE [LARGE SCALE GENOMIC DNA]</scope>
    <source>
        <strain evidence="3 4">Arc14</strain>
    </source>
</reference>
<dbReference type="PANTHER" id="PTHR34473">
    <property type="entry name" value="UPF0699 TRANSMEMBRANE PROTEIN YDBS"/>
    <property type="match status" value="1"/>
</dbReference>
<protein>
    <submittedName>
        <fullName evidence="3">PH domain-containing protein</fullName>
    </submittedName>
</protein>
<evidence type="ECO:0000313" key="4">
    <source>
        <dbReference type="Proteomes" id="UP001568894"/>
    </source>
</evidence>
<evidence type="ECO:0000256" key="1">
    <source>
        <dbReference type="SAM" id="Phobius"/>
    </source>
</evidence>
<dbReference type="InterPro" id="IPR005182">
    <property type="entry name" value="YdbS-like_PH"/>
</dbReference>
<keyword evidence="1" id="KW-0472">Membrane</keyword>
<dbReference type="Pfam" id="PF03703">
    <property type="entry name" value="bPH_2"/>
    <property type="match status" value="1"/>
</dbReference>